<evidence type="ECO:0000259" key="12">
    <source>
        <dbReference type="PROSITE" id="PS50885"/>
    </source>
</evidence>
<dbReference type="InterPro" id="IPR007891">
    <property type="entry name" value="CHASE3"/>
</dbReference>
<feature type="domain" description="Histidine kinase" evidence="11">
    <location>
        <begin position="296"/>
        <end position="509"/>
    </location>
</feature>
<dbReference type="RefSeq" id="WP_101833606.1">
    <property type="nucleotide sequence ID" value="NZ_FZMO01000379.1"/>
</dbReference>
<dbReference type="PROSITE" id="PS50885">
    <property type="entry name" value="HAMP"/>
    <property type="match status" value="1"/>
</dbReference>
<dbReference type="PROSITE" id="PS50109">
    <property type="entry name" value="HIS_KIN"/>
    <property type="match status" value="1"/>
</dbReference>
<dbReference type="EC" id="2.7.13.3" evidence="3"/>
<dbReference type="PRINTS" id="PR00344">
    <property type="entry name" value="BCTRLSENSOR"/>
</dbReference>
<dbReference type="InterPro" id="IPR052162">
    <property type="entry name" value="Sensor_kinase/Photoreceptor"/>
</dbReference>
<keyword evidence="7 13" id="KW-0418">Kinase</keyword>
<keyword evidence="14" id="KW-1185">Reference proteome</keyword>
<evidence type="ECO:0000256" key="8">
    <source>
        <dbReference type="ARBA" id="ARBA00022989"/>
    </source>
</evidence>
<dbReference type="InterPro" id="IPR036097">
    <property type="entry name" value="HisK_dim/P_sf"/>
</dbReference>
<dbReference type="SMART" id="SM00387">
    <property type="entry name" value="HATPase_c"/>
    <property type="match status" value="1"/>
</dbReference>
<dbReference type="FunFam" id="3.30.565.10:FF:000006">
    <property type="entry name" value="Sensor histidine kinase WalK"/>
    <property type="match status" value="1"/>
</dbReference>
<dbReference type="Pfam" id="PF05227">
    <property type="entry name" value="CHASE3"/>
    <property type="match status" value="1"/>
</dbReference>
<keyword evidence="6 10" id="KW-0812">Transmembrane</keyword>
<accession>A0A2I2KXC8</accession>
<dbReference type="Proteomes" id="UP000234331">
    <property type="component" value="Unassembled WGS sequence"/>
</dbReference>
<dbReference type="SMART" id="SM00388">
    <property type="entry name" value="HisKA"/>
    <property type="match status" value="1"/>
</dbReference>
<keyword evidence="10" id="KW-0472">Membrane</keyword>
<proteinExistence type="predicted"/>
<protein>
    <recommendedName>
        <fullName evidence="3">histidine kinase</fullName>
        <ecNumber evidence="3">2.7.13.3</ecNumber>
    </recommendedName>
</protein>
<evidence type="ECO:0000256" key="3">
    <source>
        <dbReference type="ARBA" id="ARBA00012438"/>
    </source>
</evidence>
<keyword evidence="9" id="KW-0902">Two-component regulatory system</keyword>
<dbReference type="InterPro" id="IPR005467">
    <property type="entry name" value="His_kinase_dom"/>
</dbReference>
<evidence type="ECO:0000256" key="10">
    <source>
        <dbReference type="SAM" id="Phobius"/>
    </source>
</evidence>
<evidence type="ECO:0000256" key="5">
    <source>
        <dbReference type="ARBA" id="ARBA00022679"/>
    </source>
</evidence>
<feature type="domain" description="HAMP" evidence="12">
    <location>
        <begin position="215"/>
        <end position="267"/>
    </location>
</feature>
<dbReference type="PANTHER" id="PTHR43304">
    <property type="entry name" value="PHYTOCHROME-LIKE PROTEIN CPH1"/>
    <property type="match status" value="1"/>
</dbReference>
<sequence>MGIGDPAVGGWPLRRRLGVTYTVAATVMLVLVGLVSWSLMRLDDAIHTRSDVLAPALLSSTQLVGSLVDQETGMRGYLLQGSEDFLTPYNTGRTVERARMDDLRRRLADQPDLLGRVAALEARIRAWHVDYADPAITAVRARGPAAARTVPLELGKTRFDAVRAAATDLESGLRARAATARREVNSALRFLVIALAITAAALVALLRLIAWALRSWVTRPIEQVAANARTVASGHLDHIVEPTGPPDIVALAADVESMRQQLIGELGVARSARSAVEAQAEVLRQSNRDLEQFAYVASHDLQEPLRKVASFCQLLERRYGDKLDERGTQYIAFAVDGAKRMQQLINDLLAFSRVGRTSESFVEVELGELFTRATTTLSMRIESLRAEVTAAELPTVRGDPVLLTQLLVNLIGNALKFRGEALPTVHVGVEQRADEWEFSCADNGIGIDPEYAEKIFVIFQRLHGREVYEGTGIGLALCRKIVEFHGGRIWLDAEARPGTTFRFTLPRHSVLVPMTEPAALVHGDGTVSPAGGTP</sequence>
<dbReference type="CDD" id="cd19410">
    <property type="entry name" value="HK9-like_sensor"/>
    <property type="match status" value="1"/>
</dbReference>
<dbReference type="SMART" id="SM00304">
    <property type="entry name" value="HAMP"/>
    <property type="match status" value="1"/>
</dbReference>
<dbReference type="CDD" id="cd00082">
    <property type="entry name" value="HisKA"/>
    <property type="match status" value="1"/>
</dbReference>
<dbReference type="GO" id="GO:0005886">
    <property type="term" value="C:plasma membrane"/>
    <property type="evidence" value="ECO:0007669"/>
    <property type="project" value="UniProtKB-SubCell"/>
</dbReference>
<evidence type="ECO:0000256" key="6">
    <source>
        <dbReference type="ARBA" id="ARBA00022692"/>
    </source>
</evidence>
<dbReference type="Pfam" id="PF00672">
    <property type="entry name" value="HAMP"/>
    <property type="match status" value="1"/>
</dbReference>
<evidence type="ECO:0000259" key="11">
    <source>
        <dbReference type="PROSITE" id="PS50109"/>
    </source>
</evidence>
<reference evidence="13 14" key="1">
    <citation type="submission" date="2017-06" db="EMBL/GenBank/DDBJ databases">
        <authorList>
            <person name="Kim H.J."/>
            <person name="Triplett B.A."/>
        </authorList>
    </citation>
    <scope>NUCLEOTIDE SEQUENCE [LARGE SCALE GENOMIC DNA]</scope>
    <source>
        <strain evidence="13">FRACA_ARgP5</strain>
    </source>
</reference>
<dbReference type="Gene3D" id="1.10.287.130">
    <property type="match status" value="1"/>
</dbReference>
<dbReference type="Gene3D" id="3.30.565.10">
    <property type="entry name" value="Histidine kinase-like ATPase, C-terminal domain"/>
    <property type="match status" value="1"/>
</dbReference>
<evidence type="ECO:0000313" key="13">
    <source>
        <dbReference type="EMBL" id="SNQ50314.1"/>
    </source>
</evidence>
<feature type="transmembrane region" description="Helical" evidence="10">
    <location>
        <begin position="20"/>
        <end position="40"/>
    </location>
</feature>
<dbReference type="InterPro" id="IPR004358">
    <property type="entry name" value="Sig_transdc_His_kin-like_C"/>
</dbReference>
<organism evidence="13 14">
    <name type="scientific">Frankia canadensis</name>
    <dbReference type="NCBI Taxonomy" id="1836972"/>
    <lineage>
        <taxon>Bacteria</taxon>
        <taxon>Bacillati</taxon>
        <taxon>Actinomycetota</taxon>
        <taxon>Actinomycetes</taxon>
        <taxon>Frankiales</taxon>
        <taxon>Frankiaceae</taxon>
        <taxon>Frankia</taxon>
    </lineage>
</organism>
<dbReference type="OrthoDB" id="9808408at2"/>
<evidence type="ECO:0000256" key="4">
    <source>
        <dbReference type="ARBA" id="ARBA00022553"/>
    </source>
</evidence>
<comment type="catalytic activity">
    <reaction evidence="1">
        <text>ATP + protein L-histidine = ADP + protein N-phospho-L-histidine.</text>
        <dbReference type="EC" id="2.7.13.3"/>
    </reaction>
</comment>
<keyword evidence="8 10" id="KW-1133">Transmembrane helix</keyword>
<feature type="transmembrane region" description="Helical" evidence="10">
    <location>
        <begin position="190"/>
        <end position="213"/>
    </location>
</feature>
<dbReference type="InterPro" id="IPR003661">
    <property type="entry name" value="HisK_dim/P_dom"/>
</dbReference>
<dbReference type="Pfam" id="PF00512">
    <property type="entry name" value="HisKA"/>
    <property type="match status" value="1"/>
</dbReference>
<evidence type="ECO:0000313" key="14">
    <source>
        <dbReference type="Proteomes" id="UP000234331"/>
    </source>
</evidence>
<evidence type="ECO:0000256" key="1">
    <source>
        <dbReference type="ARBA" id="ARBA00000085"/>
    </source>
</evidence>
<comment type="subcellular location">
    <subcellularLocation>
        <location evidence="2">Cell membrane</location>
    </subcellularLocation>
</comment>
<dbReference type="CDD" id="cd06225">
    <property type="entry name" value="HAMP"/>
    <property type="match status" value="1"/>
</dbReference>
<keyword evidence="4" id="KW-0597">Phosphoprotein</keyword>
<keyword evidence="5" id="KW-0808">Transferase</keyword>
<evidence type="ECO:0000256" key="2">
    <source>
        <dbReference type="ARBA" id="ARBA00004236"/>
    </source>
</evidence>
<evidence type="ECO:0000256" key="9">
    <source>
        <dbReference type="ARBA" id="ARBA00023012"/>
    </source>
</evidence>
<dbReference type="InterPro" id="IPR003660">
    <property type="entry name" value="HAMP_dom"/>
</dbReference>
<dbReference type="SUPFAM" id="SSF158472">
    <property type="entry name" value="HAMP domain-like"/>
    <property type="match status" value="1"/>
</dbReference>
<dbReference type="InterPro" id="IPR036890">
    <property type="entry name" value="HATPase_C_sf"/>
</dbReference>
<dbReference type="PANTHER" id="PTHR43304:SF1">
    <property type="entry name" value="PAC DOMAIN-CONTAINING PROTEIN"/>
    <property type="match status" value="1"/>
</dbReference>
<gene>
    <name evidence="13" type="ORF">FRACA_440011</name>
</gene>
<dbReference type="Pfam" id="PF02518">
    <property type="entry name" value="HATPase_c"/>
    <property type="match status" value="1"/>
</dbReference>
<dbReference type="Gene3D" id="6.10.340.10">
    <property type="match status" value="1"/>
</dbReference>
<name>A0A2I2KXC8_9ACTN</name>
<dbReference type="InterPro" id="IPR003594">
    <property type="entry name" value="HATPase_dom"/>
</dbReference>
<dbReference type="SUPFAM" id="SSF47384">
    <property type="entry name" value="Homodimeric domain of signal transducing histidine kinase"/>
    <property type="match status" value="1"/>
</dbReference>
<evidence type="ECO:0000256" key="7">
    <source>
        <dbReference type="ARBA" id="ARBA00022777"/>
    </source>
</evidence>
<dbReference type="EMBL" id="FZMO01000379">
    <property type="protein sequence ID" value="SNQ50314.1"/>
    <property type="molecule type" value="Genomic_DNA"/>
</dbReference>
<dbReference type="AlphaFoldDB" id="A0A2I2KXC8"/>
<dbReference type="SUPFAM" id="SSF55874">
    <property type="entry name" value="ATPase domain of HSP90 chaperone/DNA topoisomerase II/histidine kinase"/>
    <property type="match status" value="1"/>
</dbReference>
<dbReference type="GO" id="GO:0000155">
    <property type="term" value="F:phosphorelay sensor kinase activity"/>
    <property type="evidence" value="ECO:0007669"/>
    <property type="project" value="InterPro"/>
</dbReference>